<evidence type="ECO:0000256" key="1">
    <source>
        <dbReference type="ARBA" id="ARBA00006484"/>
    </source>
</evidence>
<proteinExistence type="inferred from homology"/>
<dbReference type="GO" id="GO:0016614">
    <property type="term" value="F:oxidoreductase activity, acting on CH-OH group of donors"/>
    <property type="evidence" value="ECO:0007669"/>
    <property type="project" value="UniProtKB-ARBA"/>
</dbReference>
<dbReference type="AlphaFoldDB" id="A0A830DCG7"/>
<dbReference type="PRINTS" id="PR00081">
    <property type="entry name" value="GDHRDH"/>
</dbReference>
<protein>
    <submittedName>
        <fullName evidence="3">Short-chain type dehydrogenase/reductase</fullName>
    </submittedName>
</protein>
<gene>
    <name evidence="3" type="ORF">PHJA_002983300</name>
</gene>
<comment type="similarity">
    <text evidence="1">Belongs to the short-chain dehydrogenases/reductases (SDR) family.</text>
</comment>
<dbReference type="InterPro" id="IPR036291">
    <property type="entry name" value="NAD(P)-bd_dom_sf"/>
</dbReference>
<evidence type="ECO:0000256" key="2">
    <source>
        <dbReference type="ARBA" id="ARBA00023002"/>
    </source>
</evidence>
<dbReference type="SUPFAM" id="SSF51735">
    <property type="entry name" value="NAD(P)-binding Rossmann-fold domains"/>
    <property type="match status" value="1"/>
</dbReference>
<keyword evidence="2" id="KW-0560">Oxidoreductase</keyword>
<dbReference type="EMBL" id="BMAC01005482">
    <property type="protein sequence ID" value="GFQ08393.1"/>
    <property type="molecule type" value="Genomic_DNA"/>
</dbReference>
<dbReference type="OrthoDB" id="1669814at2759"/>
<comment type="caution">
    <text evidence="3">The sequence shown here is derived from an EMBL/GenBank/DDBJ whole genome shotgun (WGS) entry which is preliminary data.</text>
</comment>
<accession>A0A830DCG7</accession>
<dbReference type="PANTHER" id="PTHR48107:SF12">
    <property type="entry name" value="NAD DEPENDENT EPIMERASE_DEHYDRATASE FAMILY PROTEIN, EXPRESSED"/>
    <property type="match status" value="1"/>
</dbReference>
<keyword evidence="4" id="KW-1185">Reference proteome</keyword>
<dbReference type="Proteomes" id="UP000653305">
    <property type="component" value="Unassembled WGS sequence"/>
</dbReference>
<dbReference type="Gene3D" id="3.40.50.720">
    <property type="entry name" value="NAD(P)-binding Rossmann-like Domain"/>
    <property type="match status" value="1"/>
</dbReference>
<dbReference type="PANTHER" id="PTHR48107">
    <property type="entry name" value="NADPH-DEPENDENT ALDEHYDE REDUCTASE-LIKE PROTEIN, CHLOROPLASTIC-RELATED"/>
    <property type="match status" value="1"/>
</dbReference>
<evidence type="ECO:0000313" key="4">
    <source>
        <dbReference type="Proteomes" id="UP000653305"/>
    </source>
</evidence>
<name>A0A830DCG7_9LAMI</name>
<evidence type="ECO:0000313" key="3">
    <source>
        <dbReference type="EMBL" id="GFQ08393.1"/>
    </source>
</evidence>
<reference evidence="3" key="1">
    <citation type="submission" date="2020-07" db="EMBL/GenBank/DDBJ databases">
        <title>Ethylene signaling mediates host invasion by parasitic plants.</title>
        <authorList>
            <person name="Yoshida S."/>
        </authorList>
    </citation>
    <scope>NUCLEOTIDE SEQUENCE</scope>
    <source>
        <strain evidence="3">Okayama</strain>
    </source>
</reference>
<dbReference type="Pfam" id="PF13561">
    <property type="entry name" value="adh_short_C2"/>
    <property type="match status" value="1"/>
</dbReference>
<sequence>SSPVAIAVKADVSNPDDVKLLFDRAEQAYNTPAHILVNYAGIGPKHPDLANTTVEFWDTIFEVNARGAFLACREAANRLVRGGGGKIVTVSTLLVAAPTPGCAAYAASKAAVETMTRVVAKELKGSGITANCVSPGATATDMLFAAVSKETVQGMVDSCPMGPVGRAQ</sequence>
<organism evidence="3 4">
    <name type="scientific">Phtheirospermum japonicum</name>
    <dbReference type="NCBI Taxonomy" id="374723"/>
    <lineage>
        <taxon>Eukaryota</taxon>
        <taxon>Viridiplantae</taxon>
        <taxon>Streptophyta</taxon>
        <taxon>Embryophyta</taxon>
        <taxon>Tracheophyta</taxon>
        <taxon>Spermatophyta</taxon>
        <taxon>Magnoliopsida</taxon>
        <taxon>eudicotyledons</taxon>
        <taxon>Gunneridae</taxon>
        <taxon>Pentapetalae</taxon>
        <taxon>asterids</taxon>
        <taxon>lamiids</taxon>
        <taxon>Lamiales</taxon>
        <taxon>Orobanchaceae</taxon>
        <taxon>Orobanchaceae incertae sedis</taxon>
        <taxon>Phtheirospermum</taxon>
    </lineage>
</organism>
<feature type="non-terminal residue" evidence="3">
    <location>
        <position position="1"/>
    </location>
</feature>
<dbReference type="InterPro" id="IPR002347">
    <property type="entry name" value="SDR_fam"/>
</dbReference>
<dbReference type="PRINTS" id="PR00080">
    <property type="entry name" value="SDRFAMILY"/>
</dbReference>